<name>A0ABV4T8G8_9FLAO</name>
<dbReference type="Pfam" id="PF07715">
    <property type="entry name" value="Plug"/>
    <property type="match status" value="1"/>
</dbReference>
<dbReference type="InterPro" id="IPR036942">
    <property type="entry name" value="Beta-barrel_TonB_sf"/>
</dbReference>
<evidence type="ECO:0000256" key="3">
    <source>
        <dbReference type="ARBA" id="ARBA00022452"/>
    </source>
</evidence>
<keyword evidence="5 9" id="KW-0798">TonB box</keyword>
<keyword evidence="7 8" id="KW-0998">Cell outer membrane</keyword>
<dbReference type="NCBIfam" id="TIGR04056">
    <property type="entry name" value="OMP_RagA_SusC"/>
    <property type="match status" value="1"/>
</dbReference>
<dbReference type="RefSeq" id="WP_373405420.1">
    <property type="nucleotide sequence ID" value="NZ_JBCFQL010000003.1"/>
</dbReference>
<accession>A0ABV4T8G8</accession>
<keyword evidence="6 8" id="KW-0472">Membrane</keyword>
<dbReference type="Pfam" id="PF13715">
    <property type="entry name" value="CarbopepD_reg_2"/>
    <property type="match status" value="1"/>
</dbReference>
<proteinExistence type="inferred from homology"/>
<comment type="subcellular location">
    <subcellularLocation>
        <location evidence="1 8">Cell outer membrane</location>
        <topology evidence="1 8">Multi-pass membrane protein</topology>
    </subcellularLocation>
</comment>
<dbReference type="EMBL" id="JBCFQL010000003">
    <property type="protein sequence ID" value="MFA9190408.1"/>
    <property type="molecule type" value="Genomic_DNA"/>
</dbReference>
<dbReference type="Proteomes" id="UP001574169">
    <property type="component" value="Unassembled WGS sequence"/>
</dbReference>
<dbReference type="Gene3D" id="2.170.130.10">
    <property type="entry name" value="TonB-dependent receptor, plug domain"/>
    <property type="match status" value="1"/>
</dbReference>
<evidence type="ECO:0000259" key="12">
    <source>
        <dbReference type="Pfam" id="PF07715"/>
    </source>
</evidence>
<dbReference type="InterPro" id="IPR039426">
    <property type="entry name" value="TonB-dep_rcpt-like"/>
</dbReference>
<dbReference type="Gene3D" id="2.60.40.1120">
    <property type="entry name" value="Carboxypeptidase-like, regulatory domain"/>
    <property type="match status" value="1"/>
</dbReference>
<keyword evidence="10" id="KW-0732">Signal</keyword>
<feature type="domain" description="TonB-dependent receptor plug" evidence="12">
    <location>
        <begin position="144"/>
        <end position="260"/>
    </location>
</feature>
<dbReference type="PROSITE" id="PS52016">
    <property type="entry name" value="TONB_DEPENDENT_REC_3"/>
    <property type="match status" value="1"/>
</dbReference>
<keyword evidence="4 8" id="KW-0812">Transmembrane</keyword>
<sequence length="1061" mass="117457">MLKIIKSSGFVYACVASVFFVQLHAQEAQDSTATSIPSSKLILNGYTIKGTVFNAKNKKPLSGISVAVENFTSTFTEDDGSFTIVVPNYDAVLKVSGQEFQTKVFPVKNRKLGLEIFLNESNYSQIYQLSNSASGHIMQYNTTEAATVVNFNQNQWSNPSHENVGAFLQGKVSGLNVTRNSGTPGAGNYLSLRGFSSLYGTNKPLIVVDGMIYDDEDYGSGIISNNVSSPFANIDVKDIEDVTVIKDGSSLYGSKGSNGVINITTNRPTEVTTKIDFAMYAGVNERPENYPLLDASGLRTHFTRLASSQGLSQQQVAALPYLNDTAGSPGYYLYQNNTDWQDQVLQQSMNQNYYLKVRGGDEIAKYGLSLNYLDSDGIVGGTNTQRYGTRLNASLKLTKKFNVDANLSFINNIQKQWAQGGENFVSPLYSALIKAPFLSTNAIDDLGNVSPILSEVDIFNRSNPNAILAKGISNNNNYRFFGNLKFSYFLNNSLNLNSILGLTLNKERENFFTPDRGVTDFLLGDFLIKNQSGSDAQSYQSYFVDTYLNYSKNLRNDHNIVTRLGFRAQSSKSENDYVRSFNSPTDDFTFIGTGAISNPIRGGLAETNWLNIYANANYDFRNKYFLTASYAVDGSSRFGDGMNGKERLSLMTAISGAWMVSSEKFLKNSEIINYLKLRASVSETGNDGFSDYIAQKQYVSQGFLGFQGLVLGNIGNPDLKPERQRQYNLGADFGLLKERLNFTVDYFSKRTNNLTTFQNISTVSGFDSVLANNGAMKTTGAETSFNARVISSPDFTFDFGLNIATYQNKILNLPNGDILSNFAGATYITSTGMDANLFYGLQTNGVYSTTQEATADGLSRISETGELTAFKGGDMRFVDQNDDKIIDDKDRKVIGNPNPDFFGSFNGNFTYKRFTLNAQFNFSVGNDLYNGLRYNLEKMSGYDNQSIAVANSWRAEGQQTNIPRPAFGDPMGNSEFSDRWIEDGSYLRLKTLVVSYDFNVEKMKYIKYIKIYTTANNLFVFTKYLGFDPEFSATSSLFGQGVDIGMAPQFRSIQLGLRLGL</sequence>
<dbReference type="SUPFAM" id="SSF56935">
    <property type="entry name" value="Porins"/>
    <property type="match status" value="1"/>
</dbReference>
<reference evidence="13 14" key="1">
    <citation type="submission" date="2024-04" db="EMBL/GenBank/DDBJ databases">
        <title>New Clade of Flavobacterium.</title>
        <authorList>
            <person name="Matos L."/>
            <person name="Proenca D.N."/>
            <person name="Fransisco R.M."/>
            <person name="Chung A.P."/>
            <person name="Maccario L."/>
            <person name="Sorensen S.J."/>
            <person name="Morais P.V."/>
        </authorList>
    </citation>
    <scope>NUCLEOTIDE SEQUENCE [LARGE SCALE GENOMIC DNA]</scope>
    <source>
        <strain evidence="13 14">FZUC8N2.13</strain>
    </source>
</reference>
<evidence type="ECO:0000313" key="14">
    <source>
        <dbReference type="Proteomes" id="UP001574169"/>
    </source>
</evidence>
<dbReference type="SUPFAM" id="SSF49464">
    <property type="entry name" value="Carboxypeptidase regulatory domain-like"/>
    <property type="match status" value="1"/>
</dbReference>
<evidence type="ECO:0000256" key="8">
    <source>
        <dbReference type="PROSITE-ProRule" id="PRU01360"/>
    </source>
</evidence>
<feature type="signal peptide" evidence="10">
    <location>
        <begin position="1"/>
        <end position="25"/>
    </location>
</feature>
<comment type="caution">
    <text evidence="13">The sequence shown here is derived from an EMBL/GenBank/DDBJ whole genome shotgun (WGS) entry which is preliminary data.</text>
</comment>
<keyword evidence="2 8" id="KW-0813">Transport</keyword>
<dbReference type="Gene3D" id="2.40.170.20">
    <property type="entry name" value="TonB-dependent receptor, beta-barrel domain"/>
    <property type="match status" value="1"/>
</dbReference>
<dbReference type="InterPro" id="IPR000531">
    <property type="entry name" value="Beta-barrel_TonB"/>
</dbReference>
<evidence type="ECO:0000256" key="9">
    <source>
        <dbReference type="RuleBase" id="RU003357"/>
    </source>
</evidence>
<dbReference type="Pfam" id="PF00593">
    <property type="entry name" value="TonB_dep_Rec_b-barrel"/>
    <property type="match status" value="1"/>
</dbReference>
<evidence type="ECO:0000256" key="6">
    <source>
        <dbReference type="ARBA" id="ARBA00023136"/>
    </source>
</evidence>
<organism evidence="13 14">
    <name type="scientific">Flavobacterium zubiriense</name>
    <dbReference type="NCBI Taxonomy" id="3138075"/>
    <lineage>
        <taxon>Bacteria</taxon>
        <taxon>Pseudomonadati</taxon>
        <taxon>Bacteroidota</taxon>
        <taxon>Flavobacteriia</taxon>
        <taxon>Flavobacteriales</taxon>
        <taxon>Flavobacteriaceae</taxon>
        <taxon>Flavobacterium</taxon>
    </lineage>
</organism>
<evidence type="ECO:0000256" key="10">
    <source>
        <dbReference type="SAM" id="SignalP"/>
    </source>
</evidence>
<evidence type="ECO:0000259" key="11">
    <source>
        <dbReference type="Pfam" id="PF00593"/>
    </source>
</evidence>
<keyword evidence="3 8" id="KW-1134">Transmembrane beta strand</keyword>
<evidence type="ECO:0000256" key="7">
    <source>
        <dbReference type="ARBA" id="ARBA00023237"/>
    </source>
</evidence>
<dbReference type="InterPro" id="IPR037066">
    <property type="entry name" value="Plug_dom_sf"/>
</dbReference>
<dbReference type="InterPro" id="IPR023996">
    <property type="entry name" value="TonB-dep_OMP_SusC/RagA"/>
</dbReference>
<dbReference type="InterPro" id="IPR012910">
    <property type="entry name" value="Plug_dom"/>
</dbReference>
<keyword evidence="14" id="KW-1185">Reference proteome</keyword>
<gene>
    <name evidence="13" type="ORF">AAGV28_03410</name>
</gene>
<evidence type="ECO:0000256" key="2">
    <source>
        <dbReference type="ARBA" id="ARBA00022448"/>
    </source>
</evidence>
<comment type="similarity">
    <text evidence="8 9">Belongs to the TonB-dependent receptor family.</text>
</comment>
<evidence type="ECO:0000313" key="13">
    <source>
        <dbReference type="EMBL" id="MFA9190408.1"/>
    </source>
</evidence>
<evidence type="ECO:0000256" key="1">
    <source>
        <dbReference type="ARBA" id="ARBA00004571"/>
    </source>
</evidence>
<evidence type="ECO:0000256" key="5">
    <source>
        <dbReference type="ARBA" id="ARBA00023077"/>
    </source>
</evidence>
<protein>
    <submittedName>
        <fullName evidence="13">SusC/RagA family TonB-linked outer membrane protein</fullName>
    </submittedName>
</protein>
<feature type="chain" id="PRO_5045768730" evidence="10">
    <location>
        <begin position="26"/>
        <end position="1061"/>
    </location>
</feature>
<dbReference type="InterPro" id="IPR008969">
    <property type="entry name" value="CarboxyPept-like_regulatory"/>
</dbReference>
<feature type="domain" description="TonB-dependent receptor-like beta-barrel" evidence="11">
    <location>
        <begin position="467"/>
        <end position="1018"/>
    </location>
</feature>
<evidence type="ECO:0000256" key="4">
    <source>
        <dbReference type="ARBA" id="ARBA00022692"/>
    </source>
</evidence>